<dbReference type="EC" id="3.5.1.23" evidence="4"/>
<dbReference type="Pfam" id="PF17048">
    <property type="entry name" value="Ceramidse_alk_C"/>
    <property type="match status" value="1"/>
</dbReference>
<evidence type="ECO:0000313" key="8">
    <source>
        <dbReference type="Proteomes" id="UP001143347"/>
    </source>
</evidence>
<gene>
    <name evidence="7" type="ORF">OSB52_08365</name>
</gene>
<dbReference type="Pfam" id="PF04734">
    <property type="entry name" value="Ceramidase_alk"/>
    <property type="match status" value="1"/>
</dbReference>
<comment type="cofactor">
    <cofactor evidence="3">
        <name>Zn(2+)</name>
        <dbReference type="ChEBI" id="CHEBI:29105"/>
    </cofactor>
    <text evidence="3">Binds 1 zinc ion per subunit.</text>
</comment>
<sequence length="685" mass="73346">MEVTRRSLLLGAAATTVGGGVALVAGQSTASATPSGQAPAGGNGADGYLIGRGIADMTGAIAGQGMMGYSDADQVAAGLLQRCWARAYIIVDRATGERVVFVTSDIACLFQSHHMGVMPLLHKRFGDLYTERNVNLNATHTHASCGGTAWDFAYSLAAYGFKKNSYDAEVNGIVTAIARAHDDLAPGTISLGRGELHDASRNRSRVAFDLNPTAERRQFPGAIDPAVTVLRLSRGGTDVGAITWFSTHGTSLTDRNRLIAGDNKGYASYRWESTSPGFVAAFPQTNSGDMTPNLNLIKMHPSGPTDDNKRNCEIVGERQYLAGRSAFDSARPMTRGGVDSIVRYVDMSAIRIDGMYTPEGKPAATTPAMMGAAGAATSTEDNWRSQLGFLQEGATNPVVAAFGGDKHPPVSPWMRDMQAPKLIAFPLGLLPPAPWIPHVVPLQLLRIGELVLVAIPAEVTIVAGLRLRTVVADALRVSVDNVLIQGYSNAYTQYVTTPEEYDSQQYEGGETQYGRWTLSAYQQEFHSLAAAMASGTPPGRGPAPLDKSGFQPDLLPPPPPDQPMAGHAYGDVLAAPEPRYRTGKVAAVEFVGAHPNNDFHTEGTYLEVQRRTATGWATVADDNDWETTLRWRRPAGQNDASIVRIEWTIPARTVGRFRIRYRGDARGADGSTRPIHGVSPGFVVG</sequence>
<dbReference type="PROSITE" id="PS51318">
    <property type="entry name" value="TAT"/>
    <property type="match status" value="1"/>
</dbReference>
<dbReference type="PANTHER" id="PTHR12670">
    <property type="entry name" value="CERAMIDASE"/>
    <property type="match status" value="1"/>
</dbReference>
<dbReference type="RefSeq" id="WP_235725137.1">
    <property type="nucleotide sequence ID" value="NZ_JAPKFM010000006.1"/>
</dbReference>
<evidence type="ECO:0000256" key="2">
    <source>
        <dbReference type="ARBA" id="ARBA00022801"/>
    </source>
</evidence>
<evidence type="ECO:0000313" key="7">
    <source>
        <dbReference type="EMBL" id="MCX2964105.1"/>
    </source>
</evidence>
<dbReference type="GO" id="GO:0046514">
    <property type="term" value="P:ceramide catabolic process"/>
    <property type="evidence" value="ECO:0007669"/>
    <property type="project" value="InterPro"/>
</dbReference>
<keyword evidence="8" id="KW-1185">Reference proteome</keyword>
<keyword evidence="4" id="KW-0443">Lipid metabolism</keyword>
<feature type="binding site" evidence="3">
    <location>
        <position position="494"/>
    </location>
    <ligand>
        <name>Zn(2+)</name>
        <dbReference type="ChEBI" id="CHEBI:29105"/>
    </ligand>
</feature>
<protein>
    <recommendedName>
        <fullName evidence="4">Neutral ceramidase</fullName>
        <ecNumber evidence="4">3.5.1.23</ecNumber>
    </recommendedName>
</protein>
<evidence type="ECO:0000256" key="4">
    <source>
        <dbReference type="RuleBase" id="RU366019"/>
    </source>
</evidence>
<feature type="binding site" evidence="3">
    <location>
        <position position="140"/>
    </location>
    <ligand>
        <name>Zn(2+)</name>
        <dbReference type="ChEBI" id="CHEBI:29105"/>
    </ligand>
</feature>
<dbReference type="GO" id="GO:0016020">
    <property type="term" value="C:membrane"/>
    <property type="evidence" value="ECO:0007669"/>
    <property type="project" value="GOC"/>
</dbReference>
<dbReference type="Gene3D" id="2.60.40.2300">
    <property type="entry name" value="Neutral/alkaline non-lysosomal ceramidase, C-terminal domain"/>
    <property type="match status" value="1"/>
</dbReference>
<comment type="similarity">
    <text evidence="1 4">Belongs to the neutral ceramidase family.</text>
</comment>
<dbReference type="InterPro" id="IPR038445">
    <property type="entry name" value="NCDase_C_sf"/>
</dbReference>
<dbReference type="GO" id="GO:0046512">
    <property type="term" value="P:sphingosine biosynthetic process"/>
    <property type="evidence" value="ECO:0007669"/>
    <property type="project" value="TreeGrafter"/>
</dbReference>
<comment type="caution">
    <text evidence="7">The sequence shown here is derived from an EMBL/GenBank/DDBJ whole genome shotgun (WGS) entry which is preliminary data.</text>
</comment>
<dbReference type="InterPro" id="IPR031329">
    <property type="entry name" value="NEUT/ALK_ceramidase_N"/>
</dbReference>
<feature type="domain" description="Neutral/alkaline non-lysosomal ceramidase C-terminal" evidence="6">
    <location>
        <begin position="525"/>
        <end position="684"/>
    </location>
</feature>
<evidence type="ECO:0000259" key="5">
    <source>
        <dbReference type="Pfam" id="PF04734"/>
    </source>
</evidence>
<dbReference type="InterPro" id="IPR031331">
    <property type="entry name" value="NEUT/ALK_ceramidase_C"/>
</dbReference>
<keyword evidence="3" id="KW-0862">Zinc</keyword>
<feature type="binding site" evidence="3">
    <location>
        <position position="458"/>
    </location>
    <ligand>
        <name>Zn(2+)</name>
        <dbReference type="ChEBI" id="CHEBI:29105"/>
    </ligand>
</feature>
<organism evidence="7 8">
    <name type="scientific">Gordonia aquimaris</name>
    <dbReference type="NCBI Taxonomy" id="2984863"/>
    <lineage>
        <taxon>Bacteria</taxon>
        <taxon>Bacillati</taxon>
        <taxon>Actinomycetota</taxon>
        <taxon>Actinomycetes</taxon>
        <taxon>Mycobacteriales</taxon>
        <taxon>Gordoniaceae</taxon>
        <taxon>Gordonia</taxon>
    </lineage>
</organism>
<reference evidence="7" key="1">
    <citation type="submission" date="2022-10" db="EMBL/GenBank/DDBJ databases">
        <title>WGS of marine actinomycetes from Thailand.</title>
        <authorList>
            <person name="Thawai C."/>
        </authorList>
    </citation>
    <scope>NUCLEOTIDE SEQUENCE</scope>
    <source>
        <strain evidence="7">SW21</strain>
    </source>
</reference>
<dbReference type="Proteomes" id="UP001143347">
    <property type="component" value="Unassembled WGS sequence"/>
</dbReference>
<name>A0A9X3D3M1_9ACTN</name>
<dbReference type="GO" id="GO:0042759">
    <property type="term" value="P:long-chain fatty acid biosynthetic process"/>
    <property type="evidence" value="ECO:0007669"/>
    <property type="project" value="TreeGrafter"/>
</dbReference>
<keyword evidence="2 4" id="KW-0378">Hydrolase</keyword>
<dbReference type="GO" id="GO:0046872">
    <property type="term" value="F:metal ion binding"/>
    <property type="evidence" value="ECO:0007669"/>
    <property type="project" value="UniProtKB-KW"/>
</dbReference>
<dbReference type="GO" id="GO:0017040">
    <property type="term" value="F:N-acylsphingosine amidohydrolase activity"/>
    <property type="evidence" value="ECO:0007669"/>
    <property type="project" value="UniProtKB-UniRule"/>
</dbReference>
<feature type="domain" description="Neutral/alkaline non-lysosomal ceramidase N-terminal" evidence="5">
    <location>
        <begin position="48"/>
        <end position="523"/>
    </location>
</feature>
<keyword evidence="4" id="KW-0746">Sphingolipid metabolism</keyword>
<dbReference type="InterPro" id="IPR006311">
    <property type="entry name" value="TAT_signal"/>
</dbReference>
<proteinExistence type="inferred from homology"/>
<evidence type="ECO:0000256" key="3">
    <source>
        <dbReference type="PIRSR" id="PIRSR606823-2"/>
    </source>
</evidence>
<feature type="binding site" evidence="3">
    <location>
        <position position="248"/>
    </location>
    <ligand>
        <name>Zn(2+)</name>
        <dbReference type="ChEBI" id="CHEBI:29105"/>
    </ligand>
</feature>
<keyword evidence="3" id="KW-0479">Metal-binding</keyword>
<evidence type="ECO:0000256" key="1">
    <source>
        <dbReference type="ARBA" id="ARBA00009835"/>
    </source>
</evidence>
<dbReference type="AlphaFoldDB" id="A0A9X3D3M1"/>
<evidence type="ECO:0000259" key="6">
    <source>
        <dbReference type="Pfam" id="PF17048"/>
    </source>
</evidence>
<dbReference type="PANTHER" id="PTHR12670:SF1">
    <property type="entry name" value="NEUTRAL CERAMIDASE"/>
    <property type="match status" value="1"/>
</dbReference>
<comment type="catalytic activity">
    <reaction evidence="4">
        <text>an N-acylsphing-4-enine + H2O = sphing-4-enine + a fatty acid</text>
        <dbReference type="Rhea" id="RHEA:20856"/>
        <dbReference type="ChEBI" id="CHEBI:15377"/>
        <dbReference type="ChEBI" id="CHEBI:28868"/>
        <dbReference type="ChEBI" id="CHEBI:52639"/>
        <dbReference type="ChEBI" id="CHEBI:57756"/>
        <dbReference type="EC" id="3.5.1.23"/>
    </reaction>
</comment>
<dbReference type="GO" id="GO:0005576">
    <property type="term" value="C:extracellular region"/>
    <property type="evidence" value="ECO:0007669"/>
    <property type="project" value="TreeGrafter"/>
</dbReference>
<dbReference type="InterPro" id="IPR006823">
    <property type="entry name" value="Ceramidase_alk"/>
</dbReference>
<dbReference type="EMBL" id="JAPKFM010000006">
    <property type="protein sequence ID" value="MCX2964105.1"/>
    <property type="molecule type" value="Genomic_DNA"/>
</dbReference>
<accession>A0A9X3D3M1</accession>